<dbReference type="SUPFAM" id="SSF51338">
    <property type="entry name" value="Composite domain of metallo-dependent hydrolases"/>
    <property type="match status" value="1"/>
</dbReference>
<dbReference type="SUPFAM" id="SSF51556">
    <property type="entry name" value="Metallo-dependent hydrolases"/>
    <property type="match status" value="1"/>
</dbReference>
<dbReference type="PANTHER" id="PTHR43668">
    <property type="entry name" value="ALLANTOINASE"/>
    <property type="match status" value="1"/>
</dbReference>
<dbReference type="GO" id="GO:0006145">
    <property type="term" value="P:purine nucleobase catabolic process"/>
    <property type="evidence" value="ECO:0007669"/>
    <property type="project" value="TreeGrafter"/>
</dbReference>
<keyword evidence="4" id="KW-0479">Metal-binding</keyword>
<organism evidence="7 8">
    <name type="scientific">Candidatus Cryptobacteroides merdigallinarum</name>
    <dbReference type="NCBI Taxonomy" id="2840770"/>
    <lineage>
        <taxon>Bacteria</taxon>
        <taxon>Pseudomonadati</taxon>
        <taxon>Bacteroidota</taxon>
        <taxon>Bacteroidia</taxon>
        <taxon>Bacteroidales</taxon>
        <taxon>Candidatus Cryptobacteroides</taxon>
    </lineage>
</organism>
<dbReference type="PROSITE" id="PS00483">
    <property type="entry name" value="DIHYDROOROTASE_2"/>
    <property type="match status" value="1"/>
</dbReference>
<dbReference type="PROSITE" id="PS00482">
    <property type="entry name" value="DIHYDROOROTASE_1"/>
    <property type="match status" value="1"/>
</dbReference>
<dbReference type="GO" id="GO:0004038">
    <property type="term" value="F:allantoinase activity"/>
    <property type="evidence" value="ECO:0007669"/>
    <property type="project" value="TreeGrafter"/>
</dbReference>
<evidence type="ECO:0000259" key="6">
    <source>
        <dbReference type="Pfam" id="PF01979"/>
    </source>
</evidence>
<dbReference type="Pfam" id="PF01979">
    <property type="entry name" value="Amidohydro_1"/>
    <property type="match status" value="1"/>
</dbReference>
<evidence type="ECO:0000256" key="3">
    <source>
        <dbReference type="ARBA" id="ARBA00010286"/>
    </source>
</evidence>
<sequence>MKYLLYNGKTVTGEGVKEEAVAIDGGRIEKTVPASEITPGFLESHGEYQAVDLGGKLVFAGGIDAHVHFREPGMTHKADISSESRAAVAGGVTSFIDMPNTVPATISAKALAGKLGMAAGRSYANYGFHLGATDENLPEIMEILRTGKDGISGKDFGGIKVFMGSSTGNMLVEDGAVLDSIFGIKEKEILVHCEDEKTIRANTAAAEKEYGNGIPFRMHSVIRSREACILSSARALELAGKHGTRLHLLHISTEEEIEMVRRARMSGCMVTAETSSNYLWFCDSGYGKLGSRMKCNPSVKTSGDRAALRKALKDGLIDTIGSDHAPHLPGEKERGYLTAPSGMPSVQQTLQVLLTVAAEDGIPLERIASVFSEKAAVLFGIRDRGFIRPGYAADLTIVDPDATVTIGREDILYKCGWSPYEGVSLRGKVTDVFVNGKHVVKDSAFSGEGPAGEKLIFEK</sequence>
<dbReference type="InterPro" id="IPR002195">
    <property type="entry name" value="Dihydroorotase_CS"/>
</dbReference>
<dbReference type="InterPro" id="IPR011059">
    <property type="entry name" value="Metal-dep_hydrolase_composite"/>
</dbReference>
<proteinExistence type="inferred from homology"/>
<protein>
    <submittedName>
        <fullName evidence="7">Amidohydrolase family protein</fullName>
    </submittedName>
</protein>
<dbReference type="Gene3D" id="3.20.20.140">
    <property type="entry name" value="Metal-dependent hydrolases"/>
    <property type="match status" value="1"/>
</dbReference>
<comment type="similarity">
    <text evidence="3">Belongs to the metallo-dependent hydrolases superfamily. DHOase family. Class I DHOase subfamily.</text>
</comment>
<evidence type="ECO:0000256" key="1">
    <source>
        <dbReference type="ARBA" id="ARBA00001947"/>
    </source>
</evidence>
<reference evidence="7" key="2">
    <citation type="journal article" date="2021" name="PeerJ">
        <title>Extensive microbial diversity within the chicken gut microbiome revealed by metagenomics and culture.</title>
        <authorList>
            <person name="Gilroy R."/>
            <person name="Ravi A."/>
            <person name="Getino M."/>
            <person name="Pursley I."/>
            <person name="Horton D.L."/>
            <person name="Alikhan N.F."/>
            <person name="Baker D."/>
            <person name="Gharbi K."/>
            <person name="Hall N."/>
            <person name="Watson M."/>
            <person name="Adriaenssens E.M."/>
            <person name="Foster-Nyarko E."/>
            <person name="Jarju S."/>
            <person name="Secka A."/>
            <person name="Antonio M."/>
            <person name="Oren A."/>
            <person name="Chaudhuri R.R."/>
            <person name="La Ragione R."/>
            <person name="Hildebrand F."/>
            <person name="Pallen M.J."/>
        </authorList>
    </citation>
    <scope>NUCLEOTIDE SEQUENCE</scope>
    <source>
        <strain evidence="7">20514</strain>
    </source>
</reference>
<evidence type="ECO:0000256" key="4">
    <source>
        <dbReference type="ARBA" id="ARBA00022723"/>
    </source>
</evidence>
<comment type="function">
    <text evidence="2">Catalyzes the reversible cyclization of carbamoyl aspartate to dihydroorotate.</text>
</comment>
<comment type="caution">
    <text evidence="7">The sequence shown here is derived from an EMBL/GenBank/DDBJ whole genome shotgun (WGS) entry which is preliminary data.</text>
</comment>
<gene>
    <name evidence="7" type="ORF">IAC29_07205</name>
</gene>
<name>A0A9D9HFS1_9BACT</name>
<dbReference type="InterPro" id="IPR050138">
    <property type="entry name" value="DHOase/Allantoinase_Hydrolase"/>
</dbReference>
<dbReference type="GO" id="GO:0005737">
    <property type="term" value="C:cytoplasm"/>
    <property type="evidence" value="ECO:0007669"/>
    <property type="project" value="TreeGrafter"/>
</dbReference>
<keyword evidence="5" id="KW-0378">Hydrolase</keyword>
<evidence type="ECO:0000256" key="2">
    <source>
        <dbReference type="ARBA" id="ARBA00002368"/>
    </source>
</evidence>
<dbReference type="Gene3D" id="2.30.40.10">
    <property type="entry name" value="Urease, subunit C, domain 1"/>
    <property type="match status" value="1"/>
</dbReference>
<dbReference type="PANTHER" id="PTHR43668:SF4">
    <property type="entry name" value="ALLANTOINASE"/>
    <property type="match status" value="1"/>
</dbReference>
<evidence type="ECO:0000256" key="5">
    <source>
        <dbReference type="ARBA" id="ARBA00022801"/>
    </source>
</evidence>
<feature type="domain" description="Amidohydrolase-related" evidence="6">
    <location>
        <begin position="58"/>
        <end position="439"/>
    </location>
</feature>
<comment type="cofactor">
    <cofactor evidence="1">
        <name>Zn(2+)</name>
        <dbReference type="ChEBI" id="CHEBI:29105"/>
    </cofactor>
</comment>
<dbReference type="AlphaFoldDB" id="A0A9D9HFS1"/>
<dbReference type="Proteomes" id="UP000810252">
    <property type="component" value="Unassembled WGS sequence"/>
</dbReference>
<reference evidence="7" key="1">
    <citation type="submission" date="2020-10" db="EMBL/GenBank/DDBJ databases">
        <authorList>
            <person name="Gilroy R."/>
        </authorList>
    </citation>
    <scope>NUCLEOTIDE SEQUENCE</scope>
    <source>
        <strain evidence="7">20514</strain>
    </source>
</reference>
<dbReference type="InterPro" id="IPR006680">
    <property type="entry name" value="Amidohydro-rel"/>
</dbReference>
<dbReference type="InterPro" id="IPR032466">
    <property type="entry name" value="Metal_Hydrolase"/>
</dbReference>
<dbReference type="EMBL" id="JADIMQ010000102">
    <property type="protein sequence ID" value="MBO8449039.1"/>
    <property type="molecule type" value="Genomic_DNA"/>
</dbReference>
<evidence type="ECO:0000313" key="8">
    <source>
        <dbReference type="Proteomes" id="UP000810252"/>
    </source>
</evidence>
<dbReference type="GO" id="GO:0046872">
    <property type="term" value="F:metal ion binding"/>
    <property type="evidence" value="ECO:0007669"/>
    <property type="project" value="UniProtKB-KW"/>
</dbReference>
<accession>A0A9D9HFS1</accession>
<dbReference type="CDD" id="cd01318">
    <property type="entry name" value="DHOase_IIb"/>
    <property type="match status" value="1"/>
</dbReference>
<evidence type="ECO:0000313" key="7">
    <source>
        <dbReference type="EMBL" id="MBO8449039.1"/>
    </source>
</evidence>